<keyword evidence="6" id="KW-0812">Transmembrane</keyword>
<keyword evidence="4" id="KW-0572">Peptidoglycan-anchor</keyword>
<keyword evidence="2" id="KW-0964">Secreted</keyword>
<evidence type="ECO:0000259" key="7">
    <source>
        <dbReference type="PROSITE" id="PS50847"/>
    </source>
</evidence>
<keyword evidence="1" id="KW-0134">Cell wall</keyword>
<evidence type="ECO:0000256" key="6">
    <source>
        <dbReference type="SAM" id="Phobius"/>
    </source>
</evidence>
<evidence type="ECO:0000313" key="9">
    <source>
        <dbReference type="Proteomes" id="UP000521358"/>
    </source>
</evidence>
<evidence type="ECO:0000256" key="2">
    <source>
        <dbReference type="ARBA" id="ARBA00022525"/>
    </source>
</evidence>
<evidence type="ECO:0000256" key="3">
    <source>
        <dbReference type="ARBA" id="ARBA00022729"/>
    </source>
</evidence>
<evidence type="ECO:0000256" key="4">
    <source>
        <dbReference type="ARBA" id="ARBA00023088"/>
    </source>
</evidence>
<dbReference type="Proteomes" id="UP000521358">
    <property type="component" value="Unassembled WGS sequence"/>
</dbReference>
<reference evidence="8 9" key="1">
    <citation type="submission" date="2020-03" db="EMBL/GenBank/DDBJ databases">
        <title>Bacterial samples isolated from urine from healthy bovine heifers (Gyr breed).</title>
        <authorList>
            <person name="Giannattasio-Ferraz S."/>
            <person name="Maskeri L."/>
            <person name="Penido A."/>
            <person name="Barbosa-Stancioli E.F."/>
            <person name="Putonti C."/>
        </authorList>
    </citation>
    <scope>NUCLEOTIDE SEQUENCE [LARGE SCALE GENOMIC DNA]</scope>
    <source>
        <strain evidence="8 9">UFMG-H7</strain>
    </source>
</reference>
<keyword evidence="6" id="KW-0472">Membrane</keyword>
<keyword evidence="3" id="KW-0732">Signal</keyword>
<feature type="domain" description="Gram-positive cocci surface proteins LPxTG" evidence="7">
    <location>
        <begin position="51"/>
        <end position="84"/>
    </location>
</feature>
<dbReference type="AlphaFoldDB" id="A0A7X6I332"/>
<organism evidence="8 9">
    <name type="scientific">Vagococcus fluvialis</name>
    <dbReference type="NCBI Taxonomy" id="2738"/>
    <lineage>
        <taxon>Bacteria</taxon>
        <taxon>Bacillati</taxon>
        <taxon>Bacillota</taxon>
        <taxon>Bacilli</taxon>
        <taxon>Lactobacillales</taxon>
        <taxon>Enterococcaceae</taxon>
        <taxon>Vagococcus</taxon>
    </lineage>
</organism>
<name>A0A7X6I332_9ENTE</name>
<sequence length="84" mass="8990">MFYKKVETTETSTTESSSSEKGEGSGSSNSGSSNSGKGSSSSKEYVPVKNLPKTGEKQRNIIYVVFGLMILSIAGIIFKKKSTR</sequence>
<feature type="region of interest" description="Disordered" evidence="5">
    <location>
        <begin position="1"/>
        <end position="51"/>
    </location>
</feature>
<evidence type="ECO:0000256" key="5">
    <source>
        <dbReference type="SAM" id="MobiDB-lite"/>
    </source>
</evidence>
<comment type="caution">
    <text evidence="8">The sequence shown here is derived from an EMBL/GenBank/DDBJ whole genome shotgun (WGS) entry which is preliminary data.</text>
</comment>
<dbReference type="NCBIfam" id="TIGR01167">
    <property type="entry name" value="LPXTG_anchor"/>
    <property type="match status" value="1"/>
</dbReference>
<evidence type="ECO:0000256" key="1">
    <source>
        <dbReference type="ARBA" id="ARBA00022512"/>
    </source>
</evidence>
<dbReference type="PROSITE" id="PS50847">
    <property type="entry name" value="GRAM_POS_ANCHORING"/>
    <property type="match status" value="1"/>
</dbReference>
<dbReference type="InterPro" id="IPR019931">
    <property type="entry name" value="LPXTG_anchor"/>
</dbReference>
<dbReference type="Pfam" id="PF00746">
    <property type="entry name" value="Gram_pos_anchor"/>
    <property type="match status" value="1"/>
</dbReference>
<protein>
    <submittedName>
        <fullName evidence="8">LPXTG cell wall anchor domain-containing protein</fullName>
    </submittedName>
</protein>
<evidence type="ECO:0000313" key="8">
    <source>
        <dbReference type="EMBL" id="NKC68096.1"/>
    </source>
</evidence>
<gene>
    <name evidence="8" type="ORF">HED35_08360</name>
</gene>
<keyword evidence="6" id="KW-1133">Transmembrane helix</keyword>
<feature type="transmembrane region" description="Helical" evidence="6">
    <location>
        <begin position="61"/>
        <end position="78"/>
    </location>
</feature>
<feature type="compositionally biased region" description="Low complexity" evidence="5">
    <location>
        <begin position="26"/>
        <end position="44"/>
    </location>
</feature>
<proteinExistence type="predicted"/>
<accession>A0A7X6I332</accession>
<dbReference type="EMBL" id="JAAVMB010000009">
    <property type="protein sequence ID" value="NKC68096.1"/>
    <property type="molecule type" value="Genomic_DNA"/>
</dbReference>